<evidence type="ECO:0000313" key="17">
    <source>
        <dbReference type="Proteomes" id="UP000175669"/>
    </source>
</evidence>
<name>A0A1E8CLR3_9GAMM</name>
<dbReference type="AlphaFoldDB" id="A0A1E8CLR3"/>
<evidence type="ECO:0000313" key="16">
    <source>
        <dbReference type="EMBL" id="OFE13197.1"/>
    </source>
</evidence>
<evidence type="ECO:0000256" key="1">
    <source>
        <dbReference type="ARBA" id="ARBA00004429"/>
    </source>
</evidence>
<gene>
    <name evidence="16" type="ORF">PHACT_08620</name>
</gene>
<dbReference type="InterPro" id="IPR004513">
    <property type="entry name" value="FtsX"/>
</dbReference>
<dbReference type="Pfam" id="PF02687">
    <property type="entry name" value="FtsX"/>
    <property type="match status" value="1"/>
</dbReference>
<dbReference type="GO" id="GO:0032153">
    <property type="term" value="C:cell division site"/>
    <property type="evidence" value="ECO:0007669"/>
    <property type="project" value="TreeGrafter"/>
</dbReference>
<evidence type="ECO:0000256" key="5">
    <source>
        <dbReference type="ARBA" id="ARBA00022475"/>
    </source>
</evidence>
<keyword evidence="9 13" id="KW-1133">Transmembrane helix</keyword>
<dbReference type="EMBL" id="MASR01000001">
    <property type="protein sequence ID" value="OFE13197.1"/>
    <property type="molecule type" value="Genomic_DNA"/>
</dbReference>
<dbReference type="GO" id="GO:0051301">
    <property type="term" value="P:cell division"/>
    <property type="evidence" value="ECO:0007669"/>
    <property type="project" value="UniProtKB-KW"/>
</dbReference>
<keyword evidence="5 12" id="KW-1003">Cell membrane</keyword>
<accession>A0A1E8CLR3</accession>
<evidence type="ECO:0000256" key="6">
    <source>
        <dbReference type="ARBA" id="ARBA00022519"/>
    </source>
</evidence>
<keyword evidence="6 12" id="KW-0997">Cell inner membrane</keyword>
<comment type="function">
    <text evidence="12">Part of the ABC transporter FtsEX involved in cellular division.</text>
</comment>
<protein>
    <recommendedName>
        <fullName evidence="4 12">Cell division protein FtsX</fullName>
    </recommendedName>
</protein>
<dbReference type="InterPro" id="IPR040690">
    <property type="entry name" value="FtsX_ECD"/>
</dbReference>
<keyword evidence="8 13" id="KW-0812">Transmembrane</keyword>
<keyword evidence="10 12" id="KW-0472">Membrane</keyword>
<dbReference type="Pfam" id="PF18075">
    <property type="entry name" value="FtsX_ECD"/>
    <property type="match status" value="1"/>
</dbReference>
<sequence>MTANTRSSRPGNSKIRLSARQRVSAWLSIHRECAVDALRRLWQQPASSAMTLAVIAIALLLPALLYVTGKNLSQFDSGLAQANVVTVYLRSDASQGDVDQLQQLLATHELVSTTRYISPQQAAEDFAEWSGLGDVVDSLAQNPLPASLVVQLDDAQYEAIVQLQDMLSGEPGVDMVQMDQLWLQRLESFLSLTQRAVVALIIVLSMAVLFITGNSIRTAIASRAAEIRVMNLIGATRAFIARPFLYSGLWYGLLGGALAWVLLALLMLLLRGPATELLAFYGAQYRLQGLGASASMVLLGGSAMLGWLGARLSVSRHFSRF</sequence>
<dbReference type="NCBIfam" id="TIGR00439">
    <property type="entry name" value="FtsX_Gneg"/>
    <property type="match status" value="1"/>
</dbReference>
<evidence type="ECO:0000256" key="8">
    <source>
        <dbReference type="ARBA" id="ARBA00022692"/>
    </source>
</evidence>
<evidence type="ECO:0000259" key="15">
    <source>
        <dbReference type="Pfam" id="PF18075"/>
    </source>
</evidence>
<evidence type="ECO:0000256" key="13">
    <source>
        <dbReference type="SAM" id="Phobius"/>
    </source>
</evidence>
<feature type="transmembrane region" description="Helical" evidence="13">
    <location>
        <begin position="290"/>
        <end position="310"/>
    </location>
</feature>
<dbReference type="Gene3D" id="3.30.70.3040">
    <property type="match status" value="1"/>
</dbReference>
<organism evidence="16 17">
    <name type="scientific">Pseudohongiella acticola</name>
    <dbReference type="NCBI Taxonomy" id="1524254"/>
    <lineage>
        <taxon>Bacteria</taxon>
        <taxon>Pseudomonadati</taxon>
        <taxon>Pseudomonadota</taxon>
        <taxon>Gammaproteobacteria</taxon>
        <taxon>Pseudomonadales</taxon>
        <taxon>Pseudohongiellaceae</taxon>
        <taxon>Pseudohongiella</taxon>
    </lineage>
</organism>
<keyword evidence="7 12" id="KW-0132">Cell division</keyword>
<evidence type="ECO:0000256" key="12">
    <source>
        <dbReference type="PIRNR" id="PIRNR003097"/>
    </source>
</evidence>
<keyword evidence="11 12" id="KW-0131">Cell cycle</keyword>
<comment type="subunit">
    <text evidence="3">Forms a membrane-associated complex with FtsE.</text>
</comment>
<keyword evidence="17" id="KW-1185">Reference proteome</keyword>
<dbReference type="RefSeq" id="WP_070116942.1">
    <property type="nucleotide sequence ID" value="NZ_MASR01000001.1"/>
</dbReference>
<dbReference type="OrthoDB" id="9813411at2"/>
<dbReference type="InterPro" id="IPR047590">
    <property type="entry name" value="FtsX_proteobact-type"/>
</dbReference>
<dbReference type="PANTHER" id="PTHR47755">
    <property type="entry name" value="CELL DIVISION PROTEIN FTSX"/>
    <property type="match status" value="1"/>
</dbReference>
<dbReference type="STRING" id="1524254.PHACT_08620"/>
<evidence type="ECO:0000256" key="4">
    <source>
        <dbReference type="ARBA" id="ARBA00021907"/>
    </source>
</evidence>
<evidence type="ECO:0000259" key="14">
    <source>
        <dbReference type="Pfam" id="PF02687"/>
    </source>
</evidence>
<feature type="domain" description="FtsX extracellular" evidence="15">
    <location>
        <begin position="85"/>
        <end position="176"/>
    </location>
</feature>
<comment type="similarity">
    <text evidence="2 12">Belongs to the ABC-4 integral membrane protein family. FtsX subfamily.</text>
</comment>
<dbReference type="PANTHER" id="PTHR47755:SF1">
    <property type="entry name" value="CELL DIVISION PROTEIN FTSX"/>
    <property type="match status" value="1"/>
</dbReference>
<proteinExistence type="inferred from homology"/>
<dbReference type="InterPro" id="IPR003838">
    <property type="entry name" value="ABC3_permease_C"/>
</dbReference>
<evidence type="ECO:0000256" key="9">
    <source>
        <dbReference type="ARBA" id="ARBA00022989"/>
    </source>
</evidence>
<reference evidence="17" key="1">
    <citation type="submission" date="2016-07" db="EMBL/GenBank/DDBJ databases">
        <authorList>
            <person name="Florea S."/>
            <person name="Webb J.S."/>
            <person name="Jaromczyk J."/>
            <person name="Schardl C.L."/>
        </authorList>
    </citation>
    <scope>NUCLEOTIDE SEQUENCE [LARGE SCALE GENOMIC DNA]</scope>
    <source>
        <strain evidence="17">KCTC 42131</strain>
    </source>
</reference>
<feature type="domain" description="ABC3 transporter permease C-terminal" evidence="14">
    <location>
        <begin position="200"/>
        <end position="315"/>
    </location>
</feature>
<dbReference type="Proteomes" id="UP000175669">
    <property type="component" value="Unassembled WGS sequence"/>
</dbReference>
<comment type="caution">
    <text evidence="16">The sequence shown here is derived from an EMBL/GenBank/DDBJ whole genome shotgun (WGS) entry which is preliminary data.</text>
</comment>
<comment type="subcellular location">
    <subcellularLocation>
        <location evidence="1">Cell inner membrane</location>
        <topology evidence="1">Multi-pass membrane protein</topology>
    </subcellularLocation>
</comment>
<feature type="transmembrane region" description="Helical" evidence="13">
    <location>
        <begin position="249"/>
        <end position="270"/>
    </location>
</feature>
<feature type="transmembrane region" description="Helical" evidence="13">
    <location>
        <begin position="49"/>
        <end position="67"/>
    </location>
</feature>
<dbReference type="PIRSF" id="PIRSF003097">
    <property type="entry name" value="FtsX"/>
    <property type="match status" value="1"/>
</dbReference>
<feature type="transmembrane region" description="Helical" evidence="13">
    <location>
        <begin position="192"/>
        <end position="213"/>
    </location>
</feature>
<dbReference type="GO" id="GO:0005886">
    <property type="term" value="C:plasma membrane"/>
    <property type="evidence" value="ECO:0007669"/>
    <property type="project" value="UniProtKB-SubCell"/>
</dbReference>
<evidence type="ECO:0000256" key="10">
    <source>
        <dbReference type="ARBA" id="ARBA00023136"/>
    </source>
</evidence>
<evidence type="ECO:0000256" key="11">
    <source>
        <dbReference type="ARBA" id="ARBA00023306"/>
    </source>
</evidence>
<evidence type="ECO:0000256" key="2">
    <source>
        <dbReference type="ARBA" id="ARBA00007379"/>
    </source>
</evidence>
<evidence type="ECO:0000256" key="3">
    <source>
        <dbReference type="ARBA" id="ARBA00011160"/>
    </source>
</evidence>
<evidence type="ECO:0000256" key="7">
    <source>
        <dbReference type="ARBA" id="ARBA00022618"/>
    </source>
</evidence>